<evidence type="ECO:0000313" key="3">
    <source>
        <dbReference type="Proteomes" id="UP001209885"/>
    </source>
</evidence>
<dbReference type="Proteomes" id="UP001209885">
    <property type="component" value="Unassembled WGS sequence"/>
</dbReference>
<dbReference type="SUPFAM" id="SSF53474">
    <property type="entry name" value="alpha/beta-Hydrolases"/>
    <property type="match status" value="1"/>
</dbReference>
<dbReference type="PANTHER" id="PTHR43798">
    <property type="entry name" value="MONOACYLGLYCEROL LIPASE"/>
    <property type="match status" value="1"/>
</dbReference>
<accession>A0ABT3RWX2</accession>
<dbReference type="RefSeq" id="WP_266058716.1">
    <property type="nucleotide sequence ID" value="NZ_JAPFQN010000013.1"/>
</dbReference>
<sequence>MNMLHFKTEINPNSLKWIVFIHGAGGSLDTWNYQWEEMSSHFNLLAIDLRDHGKSKNILPDKEVYEFQLITTDILKVIDFLDIEKAYFVTLSFGSVLMQDLSMRRPELVCGAVLAGAIFKGNLLIKTFVHLARFFNFFLSYSQMYSLFSYLLMPKKEHQRSRRIYKIQATKIGSEEYMKWLGLYSSFFYTLRKFSSQQIHFPTLIIMGADDFVFLSAAREFNEKQRYTRLKIIEGAGHICNIDKPMKFNEIMRRFLLNDKLVSQKTNSSF</sequence>
<gene>
    <name evidence="2" type="ORF">OO013_19355</name>
</gene>
<proteinExistence type="predicted"/>
<comment type="caution">
    <text evidence="2">The sequence shown here is derived from an EMBL/GenBank/DDBJ whole genome shotgun (WGS) entry which is preliminary data.</text>
</comment>
<reference evidence="2 3" key="1">
    <citation type="submission" date="2022-11" db="EMBL/GenBank/DDBJ databases">
        <title>The characterization of three novel Bacteroidetes species and genomic analysis of their roles in tidal elemental geochemical cycles.</title>
        <authorList>
            <person name="Ma K."/>
        </authorList>
    </citation>
    <scope>NUCLEOTIDE SEQUENCE [LARGE SCALE GENOMIC DNA]</scope>
    <source>
        <strain evidence="2 3">M17</strain>
    </source>
</reference>
<dbReference type="InterPro" id="IPR000073">
    <property type="entry name" value="AB_hydrolase_1"/>
</dbReference>
<protein>
    <submittedName>
        <fullName evidence="2">Alpha/beta hydrolase</fullName>
    </submittedName>
</protein>
<dbReference type="Gene3D" id="3.40.50.1820">
    <property type="entry name" value="alpha/beta hydrolase"/>
    <property type="match status" value="1"/>
</dbReference>
<dbReference type="Pfam" id="PF00561">
    <property type="entry name" value="Abhydrolase_1"/>
    <property type="match status" value="1"/>
</dbReference>
<dbReference type="GO" id="GO:0016787">
    <property type="term" value="F:hydrolase activity"/>
    <property type="evidence" value="ECO:0007669"/>
    <property type="project" value="UniProtKB-KW"/>
</dbReference>
<organism evidence="2 3">
    <name type="scientific">Mangrovivirga halotolerans</name>
    <dbReference type="NCBI Taxonomy" id="2993936"/>
    <lineage>
        <taxon>Bacteria</taxon>
        <taxon>Pseudomonadati</taxon>
        <taxon>Bacteroidota</taxon>
        <taxon>Cytophagia</taxon>
        <taxon>Cytophagales</taxon>
        <taxon>Mangrovivirgaceae</taxon>
        <taxon>Mangrovivirga</taxon>
    </lineage>
</organism>
<keyword evidence="3" id="KW-1185">Reference proteome</keyword>
<evidence type="ECO:0000313" key="2">
    <source>
        <dbReference type="EMBL" id="MCX2746046.1"/>
    </source>
</evidence>
<name>A0ABT3RWX2_9BACT</name>
<dbReference type="InterPro" id="IPR050266">
    <property type="entry name" value="AB_hydrolase_sf"/>
</dbReference>
<dbReference type="InterPro" id="IPR029058">
    <property type="entry name" value="AB_hydrolase_fold"/>
</dbReference>
<dbReference type="EMBL" id="JAPFQN010000013">
    <property type="protein sequence ID" value="MCX2746046.1"/>
    <property type="molecule type" value="Genomic_DNA"/>
</dbReference>
<feature type="domain" description="AB hydrolase-1" evidence="1">
    <location>
        <begin position="17"/>
        <end position="245"/>
    </location>
</feature>
<evidence type="ECO:0000259" key="1">
    <source>
        <dbReference type="Pfam" id="PF00561"/>
    </source>
</evidence>
<keyword evidence="2" id="KW-0378">Hydrolase</keyword>